<feature type="compositionally biased region" description="Basic and acidic residues" evidence="1">
    <location>
        <begin position="1"/>
        <end position="11"/>
    </location>
</feature>
<gene>
    <name evidence="2" type="ORF">VXC91_38520</name>
</gene>
<sequence>MEIRPRNRREPLGSQPDVDFPPVQNGIDYLLSVTDHLTHGDPPEPRDLKYAILHLQAAVEVLLKARLQREHWSQVFKNPGAATRARFESGDFESCTTDAALDRLAGIAGVTIADKAVKTLGVLTKSRNALQHYGLSTSAPAVEARAAEVLTFLMEFFTTELQPDLSMDEDKLLQRDMAVIRARLGTITSYLKQRHNEIRAELTPVADSVVECPVCAQFAVQVGFPDPQCSFCHMGWVHSYGLLFDYLRAFDRPGLLTGGCPGCGHEEMLRQTRVAAAPASPRTLCFSCATSLGPQTATCTNCAALYEPGEDDLGMCPRCLAQRFEKL</sequence>
<evidence type="ECO:0000256" key="1">
    <source>
        <dbReference type="SAM" id="MobiDB-lite"/>
    </source>
</evidence>
<organism evidence="2 3">
    <name type="scientific">Streptomyces chiangmaiensis</name>
    <dbReference type="NCBI Taxonomy" id="766497"/>
    <lineage>
        <taxon>Bacteria</taxon>
        <taxon>Bacillati</taxon>
        <taxon>Actinomycetota</taxon>
        <taxon>Actinomycetes</taxon>
        <taxon>Kitasatosporales</taxon>
        <taxon>Streptomycetaceae</taxon>
        <taxon>Streptomyces</taxon>
    </lineage>
</organism>
<dbReference type="Proteomes" id="UP001333996">
    <property type="component" value="Unassembled WGS sequence"/>
</dbReference>
<dbReference type="EMBL" id="JAYWVC010000253">
    <property type="protein sequence ID" value="MED7827632.1"/>
    <property type="molecule type" value="Genomic_DNA"/>
</dbReference>
<keyword evidence="3" id="KW-1185">Reference proteome</keyword>
<evidence type="ECO:0000313" key="2">
    <source>
        <dbReference type="EMBL" id="MED7827632.1"/>
    </source>
</evidence>
<evidence type="ECO:0000313" key="3">
    <source>
        <dbReference type="Proteomes" id="UP001333996"/>
    </source>
</evidence>
<proteinExistence type="predicted"/>
<dbReference type="RefSeq" id="WP_329512007.1">
    <property type="nucleotide sequence ID" value="NZ_BAAAYZ010000014.1"/>
</dbReference>
<name>A0ABU7FUT8_9ACTN</name>
<comment type="caution">
    <text evidence="2">The sequence shown here is derived from an EMBL/GenBank/DDBJ whole genome shotgun (WGS) entry which is preliminary data.</text>
</comment>
<reference evidence="2" key="1">
    <citation type="submission" date="2024-01" db="EMBL/GenBank/DDBJ databases">
        <title>First draft genome sequence data of TA4-1, the type strain of Gram-positive actinobacterium Streptomyces chiangmaiensis.</title>
        <authorList>
            <person name="Yasawong M."/>
            <person name="Nantapong N."/>
        </authorList>
    </citation>
    <scope>NUCLEOTIDE SEQUENCE</scope>
    <source>
        <strain evidence="2">TA4-1</strain>
    </source>
</reference>
<protein>
    <submittedName>
        <fullName evidence="2">Uncharacterized protein</fullName>
    </submittedName>
</protein>
<accession>A0ABU7FUT8</accession>
<feature type="region of interest" description="Disordered" evidence="1">
    <location>
        <begin position="1"/>
        <end position="21"/>
    </location>
</feature>